<organism evidence="1 2">
    <name type="scientific">Amphritea pacifica</name>
    <dbReference type="NCBI Taxonomy" id="2811233"/>
    <lineage>
        <taxon>Bacteria</taxon>
        <taxon>Pseudomonadati</taxon>
        <taxon>Pseudomonadota</taxon>
        <taxon>Gammaproteobacteria</taxon>
        <taxon>Oceanospirillales</taxon>
        <taxon>Oceanospirillaceae</taxon>
        <taxon>Amphritea</taxon>
    </lineage>
</organism>
<protein>
    <recommendedName>
        <fullName evidence="3">CBS domain-containing protein</fullName>
    </recommendedName>
</protein>
<proteinExistence type="predicted"/>
<accession>A0ABS2W528</accession>
<sequence length="122" mass="13231">MALMKQLGYDHTMDSLAANVRRVKTCEGEVFVAEVNGKVVGVISAIMDVRLAEGVSGEIVSLVVSDQIKGVKALFAFVVRFLLISAKIVLPKQTIQGRDDATETKILLTWSTCPYSTARSLT</sequence>
<dbReference type="RefSeq" id="WP_205213045.1">
    <property type="nucleotide sequence ID" value="NZ_JAFFZP010000005.1"/>
</dbReference>
<evidence type="ECO:0000313" key="2">
    <source>
        <dbReference type="Proteomes" id="UP000760472"/>
    </source>
</evidence>
<dbReference type="Proteomes" id="UP000760472">
    <property type="component" value="Unassembled WGS sequence"/>
</dbReference>
<dbReference type="EMBL" id="JAFFZP010000005">
    <property type="protein sequence ID" value="MBN0986691.1"/>
    <property type="molecule type" value="Genomic_DNA"/>
</dbReference>
<dbReference type="Gene3D" id="3.40.630.30">
    <property type="match status" value="1"/>
</dbReference>
<comment type="caution">
    <text evidence="1">The sequence shown here is derived from an EMBL/GenBank/DDBJ whole genome shotgun (WGS) entry which is preliminary data.</text>
</comment>
<evidence type="ECO:0008006" key="3">
    <source>
        <dbReference type="Google" id="ProtNLM"/>
    </source>
</evidence>
<evidence type="ECO:0000313" key="1">
    <source>
        <dbReference type="EMBL" id="MBN0986691.1"/>
    </source>
</evidence>
<gene>
    <name evidence="1" type="ORF">JW498_04910</name>
</gene>
<reference evidence="1 2" key="1">
    <citation type="submission" date="2021-02" db="EMBL/GenBank/DDBJ databases">
        <title>A novel species of genus Amphritea isolated from a fishpond in China.</title>
        <authorList>
            <person name="Lu H."/>
        </authorList>
    </citation>
    <scope>NUCLEOTIDE SEQUENCE [LARGE SCALE GENOMIC DNA]</scope>
    <source>
        <strain evidence="1 2">RP18W</strain>
    </source>
</reference>
<name>A0ABS2W528_9GAMM</name>
<keyword evidence="2" id="KW-1185">Reference proteome</keyword>